<dbReference type="InterPro" id="IPR004358">
    <property type="entry name" value="Sig_transdc_His_kin-like_C"/>
</dbReference>
<keyword evidence="19" id="KW-1185">Reference proteome</keyword>
<dbReference type="PROSITE" id="PS50885">
    <property type="entry name" value="HAMP"/>
    <property type="match status" value="1"/>
</dbReference>
<dbReference type="InterPro" id="IPR003661">
    <property type="entry name" value="HisK_dim/P_dom"/>
</dbReference>
<evidence type="ECO:0000256" key="7">
    <source>
        <dbReference type="ARBA" id="ARBA00022679"/>
    </source>
</evidence>
<keyword evidence="10 18" id="KW-0418">Kinase</keyword>
<evidence type="ECO:0000256" key="13">
    <source>
        <dbReference type="ARBA" id="ARBA00023012"/>
    </source>
</evidence>
<protein>
    <recommendedName>
        <fullName evidence="3">histidine kinase</fullName>
        <ecNumber evidence="3">2.7.13.3</ecNumber>
    </recommendedName>
</protein>
<evidence type="ECO:0000256" key="12">
    <source>
        <dbReference type="ARBA" id="ARBA00022989"/>
    </source>
</evidence>
<comment type="subcellular location">
    <subcellularLocation>
        <location evidence="2">Cell inner membrane</location>
        <topology evidence="2">Multi-pass membrane protein</topology>
    </subcellularLocation>
</comment>
<evidence type="ECO:0000256" key="11">
    <source>
        <dbReference type="ARBA" id="ARBA00022840"/>
    </source>
</evidence>
<dbReference type="EC" id="2.7.13.3" evidence="3"/>
<dbReference type="GO" id="GO:0005524">
    <property type="term" value="F:ATP binding"/>
    <property type="evidence" value="ECO:0007669"/>
    <property type="project" value="UniProtKB-KW"/>
</dbReference>
<evidence type="ECO:0000256" key="3">
    <source>
        <dbReference type="ARBA" id="ARBA00012438"/>
    </source>
</evidence>
<sequence>MSIASAALSPSWLPRTLSARILLTLAGGLLLAHALSFALLFYERASATRSMMLTNLEQDIPVSVALLEHLPATERTQWLPQLERRTYRYLLRPARAGTPLASDRARQVTALIDDALMHRYALRPRAVGASPERFEVELNLADGQPLTIEVTPAPLPIARWLPWVLAAQVLLLLGCSWWAVRLATRPLARLADAADRLDPAQPGQPLLQEGPSEVARAATALNALQARVSAHVAERTQILAAISHDLQTPITRMRLRLDAMEETPEQARLLEDVQQISQLVREGVNYARGAHASLGPSVRLDLPSFLDSVVADYQDTGKPVQRIEGASASVQTHPQVLRRIVQNLIDNALAYGGSAETRLRQQADGGVAIEVLDRGPGIPEDQLKAVLQPFHRLESSRSRSTGGTGLGLAIAQQLSQALGGTLSLSNRDGGGLQARVTLPPTTNA</sequence>
<dbReference type="PANTHER" id="PTHR44936">
    <property type="entry name" value="SENSOR PROTEIN CREC"/>
    <property type="match status" value="1"/>
</dbReference>
<dbReference type="PANTHER" id="PTHR44936:SF5">
    <property type="entry name" value="SENSOR HISTIDINE KINASE ENVZ"/>
    <property type="match status" value="1"/>
</dbReference>
<dbReference type="GO" id="GO:0005886">
    <property type="term" value="C:plasma membrane"/>
    <property type="evidence" value="ECO:0007669"/>
    <property type="project" value="UniProtKB-SubCell"/>
</dbReference>
<dbReference type="GO" id="GO:0000155">
    <property type="term" value="F:phosphorelay sensor kinase activity"/>
    <property type="evidence" value="ECO:0007669"/>
    <property type="project" value="InterPro"/>
</dbReference>
<keyword evidence="4" id="KW-1003">Cell membrane</keyword>
<dbReference type="EMBL" id="FUZV01000001">
    <property type="protein sequence ID" value="SKC65582.1"/>
    <property type="molecule type" value="Genomic_DNA"/>
</dbReference>
<dbReference type="Proteomes" id="UP000190341">
    <property type="component" value="Unassembled WGS sequence"/>
</dbReference>
<evidence type="ECO:0000259" key="17">
    <source>
        <dbReference type="PROSITE" id="PS50885"/>
    </source>
</evidence>
<dbReference type="OrthoDB" id="9804645at2"/>
<evidence type="ECO:0000256" key="15">
    <source>
        <dbReference type="SAM" id="Phobius"/>
    </source>
</evidence>
<evidence type="ECO:0000256" key="1">
    <source>
        <dbReference type="ARBA" id="ARBA00000085"/>
    </source>
</evidence>
<dbReference type="SMART" id="SM00388">
    <property type="entry name" value="HisKA"/>
    <property type="match status" value="1"/>
</dbReference>
<evidence type="ECO:0000256" key="14">
    <source>
        <dbReference type="ARBA" id="ARBA00023136"/>
    </source>
</evidence>
<evidence type="ECO:0000313" key="19">
    <source>
        <dbReference type="Proteomes" id="UP000190341"/>
    </source>
</evidence>
<dbReference type="InterPro" id="IPR005467">
    <property type="entry name" value="His_kinase_dom"/>
</dbReference>
<feature type="transmembrane region" description="Helical" evidence="15">
    <location>
        <begin position="160"/>
        <end position="180"/>
    </location>
</feature>
<proteinExistence type="predicted"/>
<comment type="catalytic activity">
    <reaction evidence="1">
        <text>ATP + protein L-histidine = ADP + protein N-phospho-L-histidine.</text>
        <dbReference type="EC" id="2.7.13.3"/>
    </reaction>
</comment>
<dbReference type="SMART" id="SM00387">
    <property type="entry name" value="HATPase_c"/>
    <property type="match status" value="1"/>
</dbReference>
<keyword evidence="8 15" id="KW-0812">Transmembrane</keyword>
<feature type="domain" description="Histidine kinase" evidence="16">
    <location>
        <begin position="241"/>
        <end position="442"/>
    </location>
</feature>
<keyword evidence="13" id="KW-0902">Two-component regulatory system</keyword>
<keyword evidence="9" id="KW-0547">Nucleotide-binding</keyword>
<evidence type="ECO:0000256" key="10">
    <source>
        <dbReference type="ARBA" id="ARBA00022777"/>
    </source>
</evidence>
<dbReference type="AlphaFoldDB" id="A0A1T5KPC2"/>
<evidence type="ECO:0000256" key="4">
    <source>
        <dbReference type="ARBA" id="ARBA00022475"/>
    </source>
</evidence>
<feature type="domain" description="HAMP" evidence="17">
    <location>
        <begin position="181"/>
        <end position="233"/>
    </location>
</feature>
<keyword evidence="12 15" id="KW-1133">Transmembrane helix</keyword>
<dbReference type="Pfam" id="PF02518">
    <property type="entry name" value="HATPase_c"/>
    <property type="match status" value="1"/>
</dbReference>
<dbReference type="InterPro" id="IPR036097">
    <property type="entry name" value="HisK_dim/P_sf"/>
</dbReference>
<feature type="transmembrane region" description="Helical" evidence="15">
    <location>
        <begin position="21"/>
        <end position="42"/>
    </location>
</feature>
<gene>
    <name evidence="18" type="ORF">SAMN06296058_1893</name>
</gene>
<dbReference type="PROSITE" id="PS50109">
    <property type="entry name" value="HIS_KIN"/>
    <property type="match status" value="1"/>
</dbReference>
<evidence type="ECO:0000259" key="16">
    <source>
        <dbReference type="PROSITE" id="PS50109"/>
    </source>
</evidence>
<dbReference type="SUPFAM" id="SSF55874">
    <property type="entry name" value="ATPase domain of HSP90 chaperone/DNA topoisomerase II/histidine kinase"/>
    <property type="match status" value="1"/>
</dbReference>
<keyword evidence="11" id="KW-0067">ATP-binding</keyword>
<name>A0A1T5KPC2_9GAMM</name>
<dbReference type="RefSeq" id="WP_079724147.1">
    <property type="nucleotide sequence ID" value="NZ_BMCL01000002.1"/>
</dbReference>
<dbReference type="InterPro" id="IPR003594">
    <property type="entry name" value="HATPase_dom"/>
</dbReference>
<dbReference type="SUPFAM" id="SSF47384">
    <property type="entry name" value="Homodimeric domain of signal transducing histidine kinase"/>
    <property type="match status" value="1"/>
</dbReference>
<dbReference type="Gene3D" id="1.10.287.130">
    <property type="match status" value="1"/>
</dbReference>
<accession>A0A1T5KPC2</accession>
<evidence type="ECO:0000256" key="9">
    <source>
        <dbReference type="ARBA" id="ARBA00022741"/>
    </source>
</evidence>
<dbReference type="PRINTS" id="PR00344">
    <property type="entry name" value="BCTRLSENSOR"/>
</dbReference>
<dbReference type="Gene3D" id="3.30.565.10">
    <property type="entry name" value="Histidine kinase-like ATPase, C-terminal domain"/>
    <property type="match status" value="1"/>
</dbReference>
<dbReference type="CDD" id="cd00082">
    <property type="entry name" value="HisKA"/>
    <property type="match status" value="1"/>
</dbReference>
<dbReference type="Pfam" id="PF00512">
    <property type="entry name" value="HisKA"/>
    <property type="match status" value="1"/>
</dbReference>
<keyword evidence="5" id="KW-0997">Cell inner membrane</keyword>
<organism evidence="18 19">
    <name type="scientific">Pseudoxanthomonas indica</name>
    <dbReference type="NCBI Taxonomy" id="428993"/>
    <lineage>
        <taxon>Bacteria</taxon>
        <taxon>Pseudomonadati</taxon>
        <taxon>Pseudomonadota</taxon>
        <taxon>Gammaproteobacteria</taxon>
        <taxon>Lysobacterales</taxon>
        <taxon>Lysobacteraceae</taxon>
        <taxon>Pseudoxanthomonas</taxon>
    </lineage>
</organism>
<keyword evidence="7" id="KW-0808">Transferase</keyword>
<dbReference type="InterPro" id="IPR036890">
    <property type="entry name" value="HATPase_C_sf"/>
</dbReference>
<dbReference type="InterPro" id="IPR003660">
    <property type="entry name" value="HAMP_dom"/>
</dbReference>
<reference evidence="18 19" key="1">
    <citation type="submission" date="2017-02" db="EMBL/GenBank/DDBJ databases">
        <authorList>
            <person name="Peterson S.W."/>
        </authorList>
    </citation>
    <scope>NUCLEOTIDE SEQUENCE [LARGE SCALE GENOMIC DNA]</scope>
    <source>
        <strain evidence="18 19">P15</strain>
    </source>
</reference>
<evidence type="ECO:0000256" key="5">
    <source>
        <dbReference type="ARBA" id="ARBA00022519"/>
    </source>
</evidence>
<keyword evidence="14 15" id="KW-0472">Membrane</keyword>
<dbReference type="STRING" id="428993.SAMN06296058_1893"/>
<dbReference type="InterPro" id="IPR050980">
    <property type="entry name" value="2C_sensor_his_kinase"/>
</dbReference>
<evidence type="ECO:0000313" key="18">
    <source>
        <dbReference type="EMBL" id="SKC65582.1"/>
    </source>
</evidence>
<dbReference type="SMART" id="SM00304">
    <property type="entry name" value="HAMP"/>
    <property type="match status" value="1"/>
</dbReference>
<keyword evidence="6" id="KW-0597">Phosphoprotein</keyword>
<evidence type="ECO:0000256" key="2">
    <source>
        <dbReference type="ARBA" id="ARBA00004429"/>
    </source>
</evidence>
<evidence type="ECO:0000256" key="8">
    <source>
        <dbReference type="ARBA" id="ARBA00022692"/>
    </source>
</evidence>
<evidence type="ECO:0000256" key="6">
    <source>
        <dbReference type="ARBA" id="ARBA00022553"/>
    </source>
</evidence>